<dbReference type="PANTHER" id="PTHR34388">
    <property type="entry name" value="DNA POLYMERASE III SUBUNIT DELTA"/>
    <property type="match status" value="1"/>
</dbReference>
<dbReference type="Pfam" id="PF21694">
    <property type="entry name" value="DNA_pol3_delta_C"/>
    <property type="match status" value="1"/>
</dbReference>
<dbReference type="Gene3D" id="1.10.8.60">
    <property type="match status" value="1"/>
</dbReference>
<dbReference type="InterPro" id="IPR027417">
    <property type="entry name" value="P-loop_NTPase"/>
</dbReference>
<proteinExistence type="inferred from homology"/>
<evidence type="ECO:0000256" key="2">
    <source>
        <dbReference type="ARBA" id="ARBA00022679"/>
    </source>
</evidence>
<keyword evidence="3 9" id="KW-0548">Nucleotidyltransferase</keyword>
<dbReference type="GO" id="GO:0003887">
    <property type="term" value="F:DNA-directed DNA polymerase activity"/>
    <property type="evidence" value="ECO:0007669"/>
    <property type="project" value="UniProtKB-KW"/>
</dbReference>
<reference evidence="9" key="1">
    <citation type="submission" date="2024-06" db="EMBL/GenBank/DDBJ databases">
        <title>Draft Genome Sequence of Deinococcus sonorensis Type Strain KR-87, a Biofilm Producing Representative of the Genus Deinococcus.</title>
        <authorList>
            <person name="Boren L.S."/>
            <person name="Grosso R.A."/>
            <person name="Hugenberg-Cox A.N."/>
            <person name="Hill J.T.E."/>
            <person name="Albert C.M."/>
            <person name="Tuohy J.M."/>
        </authorList>
    </citation>
    <scope>NUCLEOTIDE SEQUENCE</scope>
    <source>
        <strain evidence="9">KR-87</strain>
    </source>
</reference>
<dbReference type="KEGG" id="dsc:ABOD76_06855"/>
<comment type="similarity">
    <text evidence="6">Belongs to the DNA polymerase HolA subunit family.</text>
</comment>
<protein>
    <recommendedName>
        <fullName evidence="1">DNA-directed DNA polymerase</fullName>
        <ecNumber evidence="1">2.7.7.7</ecNumber>
    </recommendedName>
</protein>
<evidence type="ECO:0000256" key="3">
    <source>
        <dbReference type="ARBA" id="ARBA00022695"/>
    </source>
</evidence>
<dbReference type="InterPro" id="IPR048466">
    <property type="entry name" value="DNA_pol3_delta-like_C"/>
</dbReference>
<dbReference type="EMBL" id="CP158299">
    <property type="protein sequence ID" value="XBV86016.1"/>
    <property type="molecule type" value="Genomic_DNA"/>
</dbReference>
<keyword evidence="2 9" id="KW-0808">Transferase</keyword>
<evidence type="ECO:0000256" key="5">
    <source>
        <dbReference type="ARBA" id="ARBA00022932"/>
    </source>
</evidence>
<dbReference type="EC" id="2.7.7.7" evidence="1"/>
<dbReference type="GO" id="GO:0006261">
    <property type="term" value="P:DNA-templated DNA replication"/>
    <property type="evidence" value="ECO:0007669"/>
    <property type="project" value="TreeGrafter"/>
</dbReference>
<dbReference type="NCBIfam" id="TIGR01128">
    <property type="entry name" value="holA"/>
    <property type="match status" value="1"/>
</dbReference>
<evidence type="ECO:0000256" key="1">
    <source>
        <dbReference type="ARBA" id="ARBA00012417"/>
    </source>
</evidence>
<comment type="catalytic activity">
    <reaction evidence="7">
        <text>DNA(n) + a 2'-deoxyribonucleoside 5'-triphosphate = DNA(n+1) + diphosphate</text>
        <dbReference type="Rhea" id="RHEA:22508"/>
        <dbReference type="Rhea" id="RHEA-COMP:17339"/>
        <dbReference type="Rhea" id="RHEA-COMP:17340"/>
        <dbReference type="ChEBI" id="CHEBI:33019"/>
        <dbReference type="ChEBI" id="CHEBI:61560"/>
        <dbReference type="ChEBI" id="CHEBI:173112"/>
        <dbReference type="EC" id="2.7.7.7"/>
    </reaction>
</comment>
<dbReference type="RefSeq" id="WP_350244065.1">
    <property type="nucleotide sequence ID" value="NZ_CP158299.1"/>
</dbReference>
<keyword evidence="5" id="KW-0239">DNA-directed DNA polymerase</keyword>
<gene>
    <name evidence="9" type="primary">holA</name>
    <name evidence="9" type="ORF">ABOD76_06855</name>
</gene>
<dbReference type="GO" id="GO:0009360">
    <property type="term" value="C:DNA polymerase III complex"/>
    <property type="evidence" value="ECO:0007669"/>
    <property type="project" value="TreeGrafter"/>
</dbReference>
<dbReference type="InterPro" id="IPR005790">
    <property type="entry name" value="DNA_polIII_delta"/>
</dbReference>
<feature type="domain" description="DNA polymerase III delta subunit-like C-terminal" evidence="8">
    <location>
        <begin position="181"/>
        <end position="299"/>
    </location>
</feature>
<organism evidence="9">
    <name type="scientific">Deinococcus sonorensis KR-87</name>
    <dbReference type="NCBI Taxonomy" id="694439"/>
    <lineage>
        <taxon>Bacteria</taxon>
        <taxon>Thermotogati</taxon>
        <taxon>Deinococcota</taxon>
        <taxon>Deinococci</taxon>
        <taxon>Deinococcales</taxon>
        <taxon>Deinococcaceae</taxon>
        <taxon>Deinococcus</taxon>
    </lineage>
</organism>
<dbReference type="AlphaFoldDB" id="A0AAU7UC19"/>
<dbReference type="Gene3D" id="1.20.272.10">
    <property type="match status" value="1"/>
</dbReference>
<evidence type="ECO:0000256" key="6">
    <source>
        <dbReference type="ARBA" id="ARBA00034754"/>
    </source>
</evidence>
<evidence type="ECO:0000256" key="7">
    <source>
        <dbReference type="ARBA" id="ARBA00049244"/>
    </source>
</evidence>
<dbReference type="CDD" id="cd18138">
    <property type="entry name" value="HLD_clamp_pol_III_delta"/>
    <property type="match status" value="1"/>
</dbReference>
<dbReference type="SUPFAM" id="SSF52540">
    <property type="entry name" value="P-loop containing nucleoside triphosphate hydrolases"/>
    <property type="match status" value="1"/>
</dbReference>
<dbReference type="InterPro" id="IPR008921">
    <property type="entry name" value="DNA_pol3_clamp-load_cplx_C"/>
</dbReference>
<dbReference type="SUPFAM" id="SSF48019">
    <property type="entry name" value="post-AAA+ oligomerization domain-like"/>
    <property type="match status" value="1"/>
</dbReference>
<keyword evidence="4" id="KW-0235">DNA replication</keyword>
<evidence type="ECO:0000259" key="8">
    <source>
        <dbReference type="Pfam" id="PF21694"/>
    </source>
</evidence>
<accession>A0AAU7UC19</accession>
<sequence>MILGFSGNHFLAEEKAREVMQARGLPLRDLPRIGGDDVRLETLAPLLAPSLFGEAALLLDLEGVKVPAGVMDLLARSGATVAVLDATPAASRLKLYEKPGVGEHFPSPAPSKPGEVQGWVTARARQLGLKLDRDAAQYLAEVFGTDLAGMAAELNKLSLLDGPLNREAVQRVVGREPPGDSFAMLGAATSGRPGEALLQLRRLLASGEDPFRLMGAVVWQYSLVARCVALQQESGGPVSEAVAAQRLNVKPYPAKKALEVARRLNEPRIRAQLGRILDADQAMKSGQDAGAVMERLIVQLSV</sequence>
<dbReference type="GO" id="GO:0003677">
    <property type="term" value="F:DNA binding"/>
    <property type="evidence" value="ECO:0007669"/>
    <property type="project" value="InterPro"/>
</dbReference>
<evidence type="ECO:0000256" key="4">
    <source>
        <dbReference type="ARBA" id="ARBA00022705"/>
    </source>
</evidence>
<name>A0AAU7UC19_9DEIO</name>
<evidence type="ECO:0000313" key="9">
    <source>
        <dbReference type="EMBL" id="XBV86016.1"/>
    </source>
</evidence>
<dbReference type="PANTHER" id="PTHR34388:SF1">
    <property type="entry name" value="DNA POLYMERASE III SUBUNIT DELTA"/>
    <property type="match status" value="1"/>
</dbReference>